<dbReference type="RefSeq" id="WP_176921404.1">
    <property type="nucleotide sequence ID" value="NZ_FNBE01000012.1"/>
</dbReference>
<name>A0A1G7UIV5_PSEOR</name>
<dbReference type="EMBL" id="FNBE01000012">
    <property type="protein sequence ID" value="SDG46999.1"/>
    <property type="molecule type" value="Genomic_DNA"/>
</dbReference>
<dbReference type="Proteomes" id="UP000198967">
    <property type="component" value="Unassembled WGS sequence"/>
</dbReference>
<sequence>MHWFYTVLLIAASLGTVAFTGALLRRLFTTAPDAAAALAAHPTEDPPEEPSA</sequence>
<evidence type="ECO:0000313" key="1">
    <source>
        <dbReference type="EMBL" id="SDG46999.1"/>
    </source>
</evidence>
<evidence type="ECO:0000313" key="2">
    <source>
        <dbReference type="Proteomes" id="UP000198967"/>
    </source>
</evidence>
<dbReference type="STRING" id="366584.SAMN05216377_11250"/>
<reference evidence="1 2" key="1">
    <citation type="submission" date="2016-10" db="EMBL/GenBank/DDBJ databases">
        <authorList>
            <person name="de Groot N.N."/>
        </authorList>
    </citation>
    <scope>NUCLEOTIDE SEQUENCE [LARGE SCALE GENOMIC DNA]</scope>
    <source>
        <strain evidence="1 2">CGMCC 4.3143</strain>
    </source>
</reference>
<accession>A0A1G7UIV5</accession>
<dbReference type="AlphaFoldDB" id="A0A1G7UIV5"/>
<proteinExistence type="predicted"/>
<protein>
    <submittedName>
        <fullName evidence="1">Uncharacterized protein</fullName>
    </submittedName>
</protein>
<keyword evidence="2" id="KW-1185">Reference proteome</keyword>
<organism evidence="1 2">
    <name type="scientific">Pseudonocardia oroxyli</name>
    <dbReference type="NCBI Taxonomy" id="366584"/>
    <lineage>
        <taxon>Bacteria</taxon>
        <taxon>Bacillati</taxon>
        <taxon>Actinomycetota</taxon>
        <taxon>Actinomycetes</taxon>
        <taxon>Pseudonocardiales</taxon>
        <taxon>Pseudonocardiaceae</taxon>
        <taxon>Pseudonocardia</taxon>
    </lineage>
</organism>
<gene>
    <name evidence="1" type="ORF">SAMN05216377_11250</name>
</gene>